<dbReference type="InterPro" id="IPR017853">
    <property type="entry name" value="GH"/>
</dbReference>
<dbReference type="PANTHER" id="PTHR21040">
    <property type="entry name" value="BCDNA.GH04120"/>
    <property type="match status" value="1"/>
</dbReference>
<name>A0A914YLI6_9BILA</name>
<dbReference type="InterPro" id="IPR038901">
    <property type="entry name" value="HEXDC-like"/>
</dbReference>
<dbReference type="InterPro" id="IPR015883">
    <property type="entry name" value="Glyco_hydro_20_cat"/>
</dbReference>
<comment type="similarity">
    <text evidence="2">Belongs to the glycosyl hydrolase 20 family.</text>
</comment>
<evidence type="ECO:0000256" key="3">
    <source>
        <dbReference type="ARBA" id="ARBA00012663"/>
    </source>
</evidence>
<proteinExistence type="inferred from homology"/>
<evidence type="ECO:0000313" key="8">
    <source>
        <dbReference type="WBParaSite" id="PSU_v2.g20223.t1"/>
    </source>
</evidence>
<dbReference type="GO" id="GO:0005975">
    <property type="term" value="P:carbohydrate metabolic process"/>
    <property type="evidence" value="ECO:0007669"/>
    <property type="project" value="InterPro"/>
</dbReference>
<dbReference type="EC" id="3.2.1.52" evidence="3"/>
<comment type="catalytic activity">
    <reaction evidence="1">
        <text>Hydrolysis of terminal non-reducing N-acetyl-D-hexosamine residues in N-acetyl-beta-D-hexosaminides.</text>
        <dbReference type="EC" id="3.2.1.52"/>
    </reaction>
</comment>
<dbReference type="Pfam" id="PF00728">
    <property type="entry name" value="Glyco_hydro_20"/>
    <property type="match status" value="1"/>
</dbReference>
<dbReference type="AlphaFoldDB" id="A0A914YLI6"/>
<dbReference type="Proteomes" id="UP000887577">
    <property type="component" value="Unplaced"/>
</dbReference>
<evidence type="ECO:0000313" key="7">
    <source>
        <dbReference type="Proteomes" id="UP000887577"/>
    </source>
</evidence>
<sequence>MDIKVGKILLRTFRRYLGIGYGNPKSWSRKLFYISILFVTFVLFTLITVNYETKTDQKFVRRLYESTIPPQLKQQPLQQPYHFNGSQKAKKLDGQKYPKLTNDGKFIPIRKIVHLDLKGGAFKPSFFPKLFNFFNKIGLTGVLIEWEDMFPYTGKLFDAINGDAYSISDIERILQSAKDNQLDVIPLVQTFGHLEWILKLEKFKHLREDKRYPQVICFGNDEAFDLIKQMIDQVADMHKKYGMKYFHMGADEAFHVGFCDETIEKMTKEGSKEGSKDRVMLWHISRIAKYIKSTHSTTVLAWHDMFGHVAENDLRFYEMTEILEPVLWSYAECLDEYLPFTDWVALKPFKNVWGSSAFKGADGPMKYHSNPMHYIKNHESWISQMTQAYREFDYFQVRVYL</sequence>
<evidence type="ECO:0000256" key="1">
    <source>
        <dbReference type="ARBA" id="ARBA00001231"/>
    </source>
</evidence>
<dbReference type="SUPFAM" id="SSF51445">
    <property type="entry name" value="(Trans)glycosidases"/>
    <property type="match status" value="1"/>
</dbReference>
<keyword evidence="7" id="KW-1185">Reference proteome</keyword>
<accession>A0A914YLI6</accession>
<reference evidence="8" key="1">
    <citation type="submission" date="2022-11" db="UniProtKB">
        <authorList>
            <consortium name="WormBaseParasite"/>
        </authorList>
    </citation>
    <scope>IDENTIFICATION</scope>
</reference>
<keyword evidence="4" id="KW-0378">Hydrolase</keyword>
<feature type="transmembrane region" description="Helical" evidence="5">
    <location>
        <begin position="31"/>
        <end position="51"/>
    </location>
</feature>
<dbReference type="WBParaSite" id="PSU_v2.g20223.t1">
    <property type="protein sequence ID" value="PSU_v2.g20223.t1"/>
    <property type="gene ID" value="PSU_v2.g20223"/>
</dbReference>
<keyword evidence="5" id="KW-0812">Transmembrane</keyword>
<evidence type="ECO:0000259" key="6">
    <source>
        <dbReference type="Pfam" id="PF00728"/>
    </source>
</evidence>
<evidence type="ECO:0000256" key="4">
    <source>
        <dbReference type="ARBA" id="ARBA00022801"/>
    </source>
</evidence>
<organism evidence="7 8">
    <name type="scientific">Panagrolaimus superbus</name>
    <dbReference type="NCBI Taxonomy" id="310955"/>
    <lineage>
        <taxon>Eukaryota</taxon>
        <taxon>Metazoa</taxon>
        <taxon>Ecdysozoa</taxon>
        <taxon>Nematoda</taxon>
        <taxon>Chromadorea</taxon>
        <taxon>Rhabditida</taxon>
        <taxon>Tylenchina</taxon>
        <taxon>Panagrolaimomorpha</taxon>
        <taxon>Panagrolaimoidea</taxon>
        <taxon>Panagrolaimidae</taxon>
        <taxon>Panagrolaimus</taxon>
    </lineage>
</organism>
<dbReference type="GO" id="GO:0004563">
    <property type="term" value="F:beta-N-acetylhexosaminidase activity"/>
    <property type="evidence" value="ECO:0007669"/>
    <property type="project" value="UniProtKB-EC"/>
</dbReference>
<feature type="domain" description="Glycoside hydrolase family 20 catalytic" evidence="6">
    <location>
        <begin position="95"/>
        <end position="309"/>
    </location>
</feature>
<keyword evidence="5" id="KW-0472">Membrane</keyword>
<evidence type="ECO:0000256" key="5">
    <source>
        <dbReference type="SAM" id="Phobius"/>
    </source>
</evidence>
<dbReference type="Gene3D" id="3.20.20.80">
    <property type="entry name" value="Glycosidases"/>
    <property type="match status" value="1"/>
</dbReference>
<protein>
    <recommendedName>
        <fullName evidence="3">beta-N-acetylhexosaminidase</fullName>
        <ecNumber evidence="3">3.2.1.52</ecNumber>
    </recommendedName>
</protein>
<evidence type="ECO:0000256" key="2">
    <source>
        <dbReference type="ARBA" id="ARBA00006285"/>
    </source>
</evidence>
<dbReference type="PANTHER" id="PTHR21040:SF11">
    <property type="entry name" value="BETA-N-ACETYLHEXOSAMINIDASE"/>
    <property type="match status" value="1"/>
</dbReference>
<keyword evidence="5" id="KW-1133">Transmembrane helix</keyword>